<dbReference type="HOGENOM" id="CLU_1402065_0_0_1"/>
<dbReference type="Gene3D" id="1.20.1270.60">
    <property type="entry name" value="Arfaptin homology (AH) domain/BAR domain"/>
    <property type="match status" value="1"/>
</dbReference>
<evidence type="ECO:0000313" key="1">
    <source>
        <dbReference type="EMBL" id="EGC47040.1"/>
    </source>
</evidence>
<dbReference type="VEuPathDB" id="FungiDB:I7I53_00395"/>
<dbReference type="STRING" id="544711.F0UPZ0"/>
<name>F0UPZ0_AJEC8</name>
<protein>
    <submittedName>
        <fullName evidence="1">Predicted protein</fullName>
    </submittedName>
</protein>
<dbReference type="OMA" id="CPSARCN"/>
<proteinExistence type="predicted"/>
<sequence>MVDENYQITGLVDWKYAGWYPDHWEYVQIMRPARQTVETISSFSHRVLSISSEKRLVPDYDADHTSDEAAELAVSEQVHRTIPRNDQTGQDLIPGCEELVKEFHSCPSARCNYNKMLLAKFALNSTFWIRPNWNLADLIVAQLEYHKKSYEILSELAPVVDGLQVEQEGGKLSRYHLRLFLLSWVAISRTLIFK</sequence>
<accession>F0UPZ0</accession>
<dbReference type="InterPro" id="IPR027267">
    <property type="entry name" value="AH/BAR_dom_sf"/>
</dbReference>
<dbReference type="OrthoDB" id="5549748at2759"/>
<dbReference type="Proteomes" id="UP000008142">
    <property type="component" value="Unassembled WGS sequence"/>
</dbReference>
<evidence type="ECO:0000313" key="2">
    <source>
        <dbReference type="Proteomes" id="UP000008142"/>
    </source>
</evidence>
<dbReference type="AlphaFoldDB" id="F0UPZ0"/>
<organism evidence="2">
    <name type="scientific">Ajellomyces capsulatus (strain H88)</name>
    <name type="common">Darling's disease fungus</name>
    <name type="synonym">Histoplasma capsulatum</name>
    <dbReference type="NCBI Taxonomy" id="544711"/>
    <lineage>
        <taxon>Eukaryota</taxon>
        <taxon>Fungi</taxon>
        <taxon>Dikarya</taxon>
        <taxon>Ascomycota</taxon>
        <taxon>Pezizomycotina</taxon>
        <taxon>Eurotiomycetes</taxon>
        <taxon>Eurotiomycetidae</taxon>
        <taxon>Onygenales</taxon>
        <taxon>Ajellomycetaceae</taxon>
        <taxon>Histoplasma</taxon>
    </lineage>
</organism>
<gene>
    <name evidence="1" type="ORF">HCEG_06255</name>
</gene>
<dbReference type="EMBL" id="DS990640">
    <property type="protein sequence ID" value="EGC47040.1"/>
    <property type="molecule type" value="Genomic_DNA"/>
</dbReference>
<reference evidence="2" key="1">
    <citation type="submission" date="2008-07" db="EMBL/GenBank/DDBJ databases">
        <title>Annotation of Ajellomyces capsulatus strain H88.</title>
        <authorList>
            <person name="Champion M."/>
            <person name="Cuomo C."/>
            <person name="Ma L.-J."/>
            <person name="Henn M.R."/>
            <person name="Sil A."/>
            <person name="Goldman B."/>
            <person name="Young S.K."/>
            <person name="Kodira C.D."/>
            <person name="Zeng Q."/>
            <person name="Koehrsen M."/>
            <person name="Alvarado L."/>
            <person name="Berlin A."/>
            <person name="Borenstein D."/>
            <person name="Chen Z."/>
            <person name="Engels R."/>
            <person name="Freedman E."/>
            <person name="Gellesch M."/>
            <person name="Goldberg J."/>
            <person name="Griggs A."/>
            <person name="Gujja S."/>
            <person name="Heiman D."/>
            <person name="Hepburn T."/>
            <person name="Howarth C."/>
            <person name="Jen D."/>
            <person name="Larson L."/>
            <person name="Lewis B."/>
            <person name="Mehta T."/>
            <person name="Park D."/>
            <person name="Pearson M."/>
            <person name="Roberts A."/>
            <person name="Saif S."/>
            <person name="Shea T."/>
            <person name="Shenoy N."/>
            <person name="Sisk P."/>
            <person name="Stolte C."/>
            <person name="Sykes S."/>
            <person name="Walk T."/>
            <person name="White J."/>
            <person name="Yandava C."/>
            <person name="Klein B."/>
            <person name="McEwen J.G."/>
            <person name="Puccia R."/>
            <person name="Goldman G.H."/>
            <person name="Felipe M.S."/>
            <person name="Nino-Vega G."/>
            <person name="San-Blas G."/>
            <person name="Taylor J."/>
            <person name="Mendoza L."/>
            <person name="Galagan J."/>
            <person name="Nusbaum C."/>
            <person name="Birren B."/>
        </authorList>
    </citation>
    <scope>NUCLEOTIDE SEQUENCE [LARGE SCALE GENOMIC DNA]</scope>
    <source>
        <strain evidence="2">H88</strain>
    </source>
</reference>